<keyword evidence="2" id="KW-1185">Reference proteome</keyword>
<dbReference type="Proteomes" id="UP000295722">
    <property type="component" value="Unassembled WGS sequence"/>
</dbReference>
<dbReference type="EMBL" id="SMRP01000018">
    <property type="protein sequence ID" value="TDG20010.1"/>
    <property type="molecule type" value="Genomic_DNA"/>
</dbReference>
<accession>A0A4R5M4G0</accession>
<dbReference type="Gene3D" id="3.90.70.10">
    <property type="entry name" value="Cysteine proteinases"/>
    <property type="match status" value="1"/>
</dbReference>
<evidence type="ECO:0000313" key="2">
    <source>
        <dbReference type="Proteomes" id="UP000295722"/>
    </source>
</evidence>
<gene>
    <name evidence="1" type="ORF">EYW47_28030</name>
</gene>
<name>A0A4R5M4G0_9BURK</name>
<comment type="caution">
    <text evidence="1">The sequence shown here is derived from an EMBL/GenBank/DDBJ whole genome shotgun (WGS) entry which is preliminary data.</text>
</comment>
<protein>
    <recommendedName>
        <fullName evidence="3">Peptidase C39 domain-containing protein</fullName>
    </recommendedName>
</protein>
<proteinExistence type="predicted"/>
<evidence type="ECO:0000313" key="1">
    <source>
        <dbReference type="EMBL" id="TDG20010.1"/>
    </source>
</evidence>
<organism evidence="1 2">
    <name type="scientific">Paraburkholderia silviterrae</name>
    <dbReference type="NCBI Taxonomy" id="2528715"/>
    <lineage>
        <taxon>Bacteria</taxon>
        <taxon>Pseudomonadati</taxon>
        <taxon>Pseudomonadota</taxon>
        <taxon>Betaproteobacteria</taxon>
        <taxon>Burkholderiales</taxon>
        <taxon>Burkholderiaceae</taxon>
        <taxon>Paraburkholderia</taxon>
    </lineage>
</organism>
<sequence length="170" mass="18612">MVMANSELVAVDSDGNYQFVWMQELRFSCGPACVYMIERIKKQACPAGGEERIRQITALLPEGYSEAQGGTQSYNALALALQAIGFSATAILIEHFRDFLALASFPFITRIGWPDGSGHFVVCVACTRNAELVCLDPWGGLTQPKLQFIPVYQVLYQKGGVFSGHTVVLT</sequence>
<dbReference type="OrthoDB" id="6445402at2"/>
<evidence type="ECO:0008006" key="3">
    <source>
        <dbReference type="Google" id="ProtNLM"/>
    </source>
</evidence>
<reference evidence="1 2" key="1">
    <citation type="submission" date="2019-03" db="EMBL/GenBank/DDBJ databases">
        <title>Paraburkholderia sp. 4M-K11, isolated from subtropical forest soil.</title>
        <authorList>
            <person name="Gao Z.-H."/>
            <person name="Qiu L.-H."/>
        </authorList>
    </citation>
    <scope>NUCLEOTIDE SEQUENCE [LARGE SCALE GENOMIC DNA]</scope>
    <source>
        <strain evidence="1 2">4M-K11</strain>
    </source>
</reference>
<dbReference type="AlphaFoldDB" id="A0A4R5M4G0"/>